<reference evidence="9" key="1">
    <citation type="submission" date="2025-08" db="UniProtKB">
        <authorList>
            <consortium name="RefSeq"/>
        </authorList>
    </citation>
    <scope>IDENTIFICATION</scope>
    <source>
        <tissue evidence="9">Whole larvae</tissue>
    </source>
</reference>
<dbReference type="InterPro" id="IPR050344">
    <property type="entry name" value="Peptidase_M1_aminopeptidases"/>
</dbReference>
<evidence type="ECO:0000259" key="5">
    <source>
        <dbReference type="Pfam" id="PF01433"/>
    </source>
</evidence>
<evidence type="ECO:0000313" key="8">
    <source>
        <dbReference type="Proteomes" id="UP001652740"/>
    </source>
</evidence>
<evidence type="ECO:0000256" key="2">
    <source>
        <dbReference type="SAM" id="MobiDB-lite"/>
    </source>
</evidence>
<dbReference type="SUPFAM" id="SSF63737">
    <property type="entry name" value="Leukotriene A4 hydrolase N-terminal domain"/>
    <property type="match status" value="1"/>
</dbReference>
<dbReference type="AlphaFoldDB" id="A0A6J1WM16"/>
<dbReference type="RefSeq" id="XP_026755745.2">
    <property type="nucleotide sequence ID" value="XM_026899944.3"/>
</dbReference>
<keyword evidence="4" id="KW-0732">Signal</keyword>
<evidence type="ECO:0000313" key="9">
    <source>
        <dbReference type="RefSeq" id="XP_026755745.2"/>
    </source>
</evidence>
<feature type="region of interest" description="Disordered" evidence="2">
    <location>
        <begin position="798"/>
        <end position="821"/>
    </location>
</feature>
<dbReference type="Pfam" id="PF11838">
    <property type="entry name" value="ERAP1_C"/>
    <property type="match status" value="1"/>
</dbReference>
<dbReference type="GO" id="GO:0005615">
    <property type="term" value="C:extracellular space"/>
    <property type="evidence" value="ECO:0007669"/>
    <property type="project" value="TreeGrafter"/>
</dbReference>
<dbReference type="Gene3D" id="2.60.40.1910">
    <property type="match status" value="1"/>
</dbReference>
<name>A0A6J1WM16_GALME</name>
<evidence type="ECO:0000256" key="4">
    <source>
        <dbReference type="SAM" id="SignalP"/>
    </source>
</evidence>
<feature type="domain" description="ERAP1-like C-terminal" evidence="6">
    <location>
        <begin position="583"/>
        <end position="764"/>
    </location>
</feature>
<keyword evidence="3" id="KW-1133">Transmembrane helix</keyword>
<dbReference type="Gene3D" id="1.10.390.10">
    <property type="entry name" value="Neutral Protease Domain 2"/>
    <property type="match status" value="1"/>
</dbReference>
<evidence type="ECO:0000259" key="6">
    <source>
        <dbReference type="Pfam" id="PF11838"/>
    </source>
</evidence>
<dbReference type="Pfam" id="PF01433">
    <property type="entry name" value="Peptidase_M1"/>
    <property type="match status" value="1"/>
</dbReference>
<dbReference type="InterPro" id="IPR042097">
    <property type="entry name" value="Aminopeptidase_N-like_N_sf"/>
</dbReference>
<feature type="signal peptide" evidence="4">
    <location>
        <begin position="1"/>
        <end position="17"/>
    </location>
</feature>
<dbReference type="SUPFAM" id="SSF55486">
    <property type="entry name" value="Metalloproteases ('zincins'), catalytic domain"/>
    <property type="match status" value="1"/>
</dbReference>
<feature type="transmembrane region" description="Helical" evidence="3">
    <location>
        <begin position="831"/>
        <end position="848"/>
    </location>
</feature>
<dbReference type="GO" id="GO:0042277">
    <property type="term" value="F:peptide binding"/>
    <property type="evidence" value="ECO:0007669"/>
    <property type="project" value="TreeGrafter"/>
</dbReference>
<dbReference type="InterPro" id="IPR027268">
    <property type="entry name" value="Peptidase_M4/M1_CTD_sf"/>
</dbReference>
<feature type="chain" id="PRO_5047200148" evidence="4">
    <location>
        <begin position="18"/>
        <end position="850"/>
    </location>
</feature>
<dbReference type="InterPro" id="IPR045357">
    <property type="entry name" value="Aminopeptidase_N-like_N"/>
</dbReference>
<dbReference type="Pfam" id="PF17900">
    <property type="entry name" value="Peptidase_M1_N"/>
    <property type="match status" value="1"/>
</dbReference>
<dbReference type="GO" id="GO:0016020">
    <property type="term" value="C:membrane"/>
    <property type="evidence" value="ECO:0007669"/>
    <property type="project" value="TreeGrafter"/>
</dbReference>
<dbReference type="KEGG" id="gmw:113515678"/>
<dbReference type="GO" id="GO:0008270">
    <property type="term" value="F:zinc ion binding"/>
    <property type="evidence" value="ECO:0007669"/>
    <property type="project" value="InterPro"/>
</dbReference>
<dbReference type="InterPro" id="IPR024571">
    <property type="entry name" value="ERAP1-like_C_dom"/>
</dbReference>
<sequence length="850" mass="100094">MILRALSFLFLLSVVNAYYLNEEECLNYTVYPVQYEIKLFVSKSYYDCQIKITVIANALNVNMIELDANDLKINFDSLKVYKENVDIVNRPRPYEYDRMNGKLYIYLREPLIRYSKESPQYYIVMMFRKYLTEETEGIFLVPYKDVSGKIKYSVTTRLSPNRAKYFFPCFDNPRFEAVFKFIVHMMTPLIVEESVNNSLTITKEQRNQTMQDQSVIVYYTPSPQVKLNEIGLHISDFSNIKKPSKNTKDTLVVWAPEHELENYRCVLNYGVDMINLIHKYAAVDRPLANGPINIIAVPSEKIDGYEVGSWNLLTYRANRLACREEYSSIKQINRMNFELAQQLCRIWLGNPGETERTRWREEWFKEGVATYLAYYFLAQYNQQHRHTTYNQEIAKYGLEMKIKAMETDWHRSTPALASFNNTLAIEIPSRYKNLVTMKTASILWMVENWIGSEKFHQALVKYINSRRGKFISLKDFYEKLDFETVECELQFFNGSTASRVLSSWFHHPGYPVVDVQVLRDNSDDRVLLNQRYFSFIDRRRESDYLIPISYIMQHNQNCYNCYQPRFTIGRQTYSFRENLNGGWIILNRNSSGYYRVNYDVYTWKLIAKTLNEDHNSIDELTRAQLVNDAFALYVSGDINQDLAMEILDYLHNERSPAVWESAIAGFELLKTENARCNMTKILYEEWKEFMRRKIAPIYNIISDNIEQDGTSRLFRSNVVSLACALQYEPCRQRLQYTYEQYRRNGMRIDPDIREACYRMLLKTNGYFGVHPMNAFEKDDRLMVEQRLREENRFLMKLPKGEPRPMPIRSTTTSTTLPPLPIVDKQTAGSTSISPTVFIIVITALIALMNR</sequence>
<keyword evidence="3" id="KW-0472">Membrane</keyword>
<dbReference type="GO" id="GO:0043171">
    <property type="term" value="P:peptide catabolic process"/>
    <property type="evidence" value="ECO:0007669"/>
    <property type="project" value="TreeGrafter"/>
</dbReference>
<dbReference type="Proteomes" id="UP001652740">
    <property type="component" value="Unplaced"/>
</dbReference>
<feature type="domain" description="Aminopeptidase N-like N-terminal" evidence="7">
    <location>
        <begin position="33"/>
        <end position="190"/>
    </location>
</feature>
<evidence type="ECO:0000256" key="1">
    <source>
        <dbReference type="ARBA" id="ARBA00010136"/>
    </source>
</evidence>
<dbReference type="InterPro" id="IPR014782">
    <property type="entry name" value="Peptidase_M1_dom"/>
</dbReference>
<dbReference type="GeneID" id="113515678"/>
<dbReference type="Gene3D" id="2.60.40.1730">
    <property type="entry name" value="tricorn interacting facor f3 domain"/>
    <property type="match status" value="1"/>
</dbReference>
<accession>A0A6J1WM16</accession>
<dbReference type="PANTHER" id="PTHR11533:SF299">
    <property type="entry name" value="AMINOPEPTIDASE"/>
    <property type="match status" value="1"/>
</dbReference>
<evidence type="ECO:0000259" key="7">
    <source>
        <dbReference type="Pfam" id="PF17900"/>
    </source>
</evidence>
<keyword evidence="3" id="KW-0812">Transmembrane</keyword>
<dbReference type="GO" id="GO:0070006">
    <property type="term" value="F:metalloaminopeptidase activity"/>
    <property type="evidence" value="ECO:0007669"/>
    <property type="project" value="TreeGrafter"/>
</dbReference>
<dbReference type="GO" id="GO:0005737">
    <property type="term" value="C:cytoplasm"/>
    <property type="evidence" value="ECO:0007669"/>
    <property type="project" value="TreeGrafter"/>
</dbReference>
<feature type="domain" description="Peptidase M1 membrane alanine aminopeptidase" evidence="5">
    <location>
        <begin position="268"/>
        <end position="481"/>
    </location>
</feature>
<keyword evidence="8" id="KW-1185">Reference proteome</keyword>
<feature type="compositionally biased region" description="Low complexity" evidence="2">
    <location>
        <begin position="806"/>
        <end position="816"/>
    </location>
</feature>
<comment type="similarity">
    <text evidence="1">Belongs to the peptidase M1 family.</text>
</comment>
<evidence type="ECO:0000256" key="3">
    <source>
        <dbReference type="SAM" id="Phobius"/>
    </source>
</evidence>
<dbReference type="InParanoid" id="A0A6J1WM16"/>
<dbReference type="GO" id="GO:0006508">
    <property type="term" value="P:proteolysis"/>
    <property type="evidence" value="ECO:0007669"/>
    <property type="project" value="TreeGrafter"/>
</dbReference>
<dbReference type="Gene3D" id="1.25.50.20">
    <property type="match status" value="1"/>
</dbReference>
<gene>
    <name evidence="9" type="primary">LOC113515678</name>
</gene>
<protein>
    <submittedName>
        <fullName evidence="9">Glutamyl aminopeptidase-like</fullName>
    </submittedName>
</protein>
<organism evidence="8 9">
    <name type="scientific">Galleria mellonella</name>
    <name type="common">Greater wax moth</name>
    <dbReference type="NCBI Taxonomy" id="7137"/>
    <lineage>
        <taxon>Eukaryota</taxon>
        <taxon>Metazoa</taxon>
        <taxon>Ecdysozoa</taxon>
        <taxon>Arthropoda</taxon>
        <taxon>Hexapoda</taxon>
        <taxon>Insecta</taxon>
        <taxon>Pterygota</taxon>
        <taxon>Neoptera</taxon>
        <taxon>Endopterygota</taxon>
        <taxon>Lepidoptera</taxon>
        <taxon>Glossata</taxon>
        <taxon>Ditrysia</taxon>
        <taxon>Pyraloidea</taxon>
        <taxon>Pyralidae</taxon>
        <taxon>Galleriinae</taxon>
        <taxon>Galleria</taxon>
    </lineage>
</organism>
<proteinExistence type="inferred from homology"/>
<dbReference type="PANTHER" id="PTHR11533">
    <property type="entry name" value="PROTEASE M1 ZINC METALLOPROTEASE"/>
    <property type="match status" value="1"/>
</dbReference>